<accession>A0AAX6RH72</accession>
<dbReference type="FunFam" id="3.40.30.10:FF:000220">
    <property type="entry name" value="Selenoprotein V"/>
    <property type="match status" value="1"/>
</dbReference>
<dbReference type="PANTHER" id="PTHR15124">
    <property type="entry name" value="SELENOPROTEIN W"/>
    <property type="match status" value="1"/>
</dbReference>
<dbReference type="InterPro" id="IPR051441">
    <property type="entry name" value="SelW_related"/>
</dbReference>
<dbReference type="RefSeq" id="XP_021095345.1">
    <property type="nucleotide sequence ID" value="XM_021239686.1"/>
</dbReference>
<feature type="region of interest" description="Disordered" evidence="2">
    <location>
        <begin position="138"/>
        <end position="171"/>
    </location>
</feature>
<keyword evidence="3" id="KW-1185">Reference proteome</keyword>
<keyword evidence="1" id="KW-0676">Redox-active center</keyword>
<dbReference type="GeneID" id="101725213"/>
<reference evidence="4" key="1">
    <citation type="submission" date="2025-08" db="UniProtKB">
        <authorList>
            <consortium name="RefSeq"/>
        </authorList>
    </citation>
    <scope>IDENTIFICATION</scope>
</reference>
<dbReference type="Gene3D" id="3.40.30.10">
    <property type="entry name" value="Glutaredoxin"/>
    <property type="match status" value="1"/>
</dbReference>
<dbReference type="Proteomes" id="UP000694906">
    <property type="component" value="Unplaced"/>
</dbReference>
<feature type="compositionally biased region" description="Pro residues" evidence="2">
    <location>
        <begin position="138"/>
        <end position="149"/>
    </location>
</feature>
<evidence type="ECO:0000313" key="3">
    <source>
        <dbReference type="Proteomes" id="UP000694906"/>
    </source>
</evidence>
<dbReference type="InterPro" id="IPR011893">
    <property type="entry name" value="Selenoprotein_Rdx-typ"/>
</dbReference>
<evidence type="ECO:0000256" key="2">
    <source>
        <dbReference type="SAM" id="MobiDB-lite"/>
    </source>
</evidence>
<dbReference type="SUPFAM" id="SSF52833">
    <property type="entry name" value="Thioredoxin-like"/>
    <property type="match status" value="1"/>
</dbReference>
<proteinExistence type="predicted"/>
<dbReference type="CTD" id="348303"/>
<gene>
    <name evidence="4" type="primary">Selenov</name>
</gene>
<protein>
    <submittedName>
        <fullName evidence="4">LOW QUALITY PROTEIN: selenoprotein V</fullName>
    </submittedName>
</protein>
<dbReference type="InterPro" id="IPR036249">
    <property type="entry name" value="Thioredoxin-like_sf"/>
</dbReference>
<organism evidence="3 4">
    <name type="scientific">Heterocephalus glaber</name>
    <name type="common">Naked mole rat</name>
    <dbReference type="NCBI Taxonomy" id="10181"/>
    <lineage>
        <taxon>Eukaryota</taxon>
        <taxon>Metazoa</taxon>
        <taxon>Chordata</taxon>
        <taxon>Craniata</taxon>
        <taxon>Vertebrata</taxon>
        <taxon>Euteleostomi</taxon>
        <taxon>Mammalia</taxon>
        <taxon>Eutheria</taxon>
        <taxon>Euarchontoglires</taxon>
        <taxon>Glires</taxon>
        <taxon>Rodentia</taxon>
        <taxon>Hystricomorpha</taxon>
        <taxon>Bathyergidae</taxon>
        <taxon>Heterocephalus</taxon>
    </lineage>
</organism>
<dbReference type="Pfam" id="PF10262">
    <property type="entry name" value="Rdx"/>
    <property type="match status" value="1"/>
</dbReference>
<sequence length="346" mass="36851">MNHQGRAPAPSPARHSTPVRTSISSRIPTLVGNLTPIRVSTPIRAPTPVRTLTRVRTPTPIRTPTPVRTPTLVRTTTPVRASTLVWTPTPVQTLTLDQTRTLVQFPAPALAPAPASASAPAWVPAVVAAAESFLNPVPPLGPLSEPPPEATLSPGNDPAHGPKHDEAPVGTVARPDLEPLSRLTPSGAADLGPALGASPRADPKVAKLTGAPYPWPHRAISTSFHRCTHLRHRELPPGQQNLDSCDLPGEGLPALTPASGDVEVEPSVVSEAMAFGPQYVLLKKSLEQQFPNLLRFEDERVAQATGEFEVFAEGKLVHSKKQGDGFVDEGRLQTIVDAINAEIKRR</sequence>
<dbReference type="AlphaFoldDB" id="A0AAX6RH72"/>
<evidence type="ECO:0000256" key="1">
    <source>
        <dbReference type="ARBA" id="ARBA00023284"/>
    </source>
</evidence>
<name>A0AAX6RH72_HETGA</name>
<dbReference type="PANTHER" id="PTHR15124:SF17">
    <property type="entry name" value="SELENOPROTEIN V"/>
    <property type="match status" value="1"/>
</dbReference>
<feature type="region of interest" description="Disordered" evidence="2">
    <location>
        <begin position="1"/>
        <end position="21"/>
    </location>
</feature>
<dbReference type="GO" id="GO:0005829">
    <property type="term" value="C:cytosol"/>
    <property type="evidence" value="ECO:0007669"/>
    <property type="project" value="TreeGrafter"/>
</dbReference>
<dbReference type="NCBIfam" id="TIGR02174">
    <property type="entry name" value="CXXU_selWTH"/>
    <property type="match status" value="1"/>
</dbReference>
<evidence type="ECO:0000313" key="4">
    <source>
        <dbReference type="RefSeq" id="XP_021095345.1"/>
    </source>
</evidence>